<feature type="compositionally biased region" description="Basic and acidic residues" evidence="1">
    <location>
        <begin position="334"/>
        <end position="344"/>
    </location>
</feature>
<accession>A0A391NRM6</accession>
<sequence>AVVRVFHSLADYASGHAPLEAVDGAVQIIVGVCLPLVHVFRAARPDSGPTPIPSIVETAAEAMCHYEEAALPSPTDETVWGGGAPSPSASVFMFPSQTPYDRHVAFLSEILDVLSYISFAAGDSMSETLDALGEMIQAEGAVPPLVESPADIVPVLQRVYTPGALIFSQDQAERVQPVAPPISPYPDMLDGLDGVDVESGEGERESREEVQTVRDGEELHLVVPCTPPVVSGTHAHAHAHALHEGSPLGSLTELVADSFLDEECHDPMTVQSPLADYKAMTHNMPSRQQPSAPSGMGSRRLMREPSFGSPIAAVLRAHQAAPHPQMTSSPQGRQRAEREGEREGTVSGGSTDQKREKPSPPVVRGKTPLFQMRDRRMQNGNKPVTRGGMSRGTVGAMPMDGTATQLLSLGDKLDMLQRHLADVKTQLSQTTDAVRYRGVHSKRGMRQIPNQDSTP</sequence>
<feature type="region of interest" description="Disordered" evidence="1">
    <location>
        <begin position="318"/>
        <end position="366"/>
    </location>
</feature>
<gene>
    <name evidence="2" type="ORF">KIPB_005794</name>
</gene>
<proteinExistence type="predicted"/>
<feature type="compositionally biased region" description="Polar residues" evidence="1">
    <location>
        <begin position="283"/>
        <end position="292"/>
    </location>
</feature>
<dbReference type="Proteomes" id="UP000265618">
    <property type="component" value="Unassembled WGS sequence"/>
</dbReference>
<reference evidence="2 3" key="1">
    <citation type="journal article" date="2018" name="PLoS ONE">
        <title>The draft genome of Kipferlia bialata reveals reductive genome evolution in fornicate parasites.</title>
        <authorList>
            <person name="Tanifuji G."/>
            <person name="Takabayashi S."/>
            <person name="Kume K."/>
            <person name="Takagi M."/>
            <person name="Nakayama T."/>
            <person name="Kamikawa R."/>
            <person name="Inagaki Y."/>
            <person name="Hashimoto T."/>
        </authorList>
    </citation>
    <scope>NUCLEOTIDE SEQUENCE [LARGE SCALE GENOMIC DNA]</scope>
    <source>
        <strain evidence="2">NY0173</strain>
    </source>
</reference>
<evidence type="ECO:0000313" key="2">
    <source>
        <dbReference type="EMBL" id="GCA62786.1"/>
    </source>
</evidence>
<protein>
    <submittedName>
        <fullName evidence="2">Uncharacterized protein</fullName>
    </submittedName>
</protein>
<evidence type="ECO:0000313" key="3">
    <source>
        <dbReference type="Proteomes" id="UP000265618"/>
    </source>
</evidence>
<dbReference type="AlphaFoldDB" id="A0A391NRM6"/>
<organism evidence="2 3">
    <name type="scientific">Kipferlia bialata</name>
    <dbReference type="NCBI Taxonomy" id="797122"/>
    <lineage>
        <taxon>Eukaryota</taxon>
        <taxon>Metamonada</taxon>
        <taxon>Carpediemonas-like organisms</taxon>
        <taxon>Kipferlia</taxon>
    </lineage>
</organism>
<dbReference type="EMBL" id="BDIP01001398">
    <property type="protein sequence ID" value="GCA62786.1"/>
    <property type="molecule type" value="Genomic_DNA"/>
</dbReference>
<name>A0A391NRM6_9EUKA</name>
<feature type="non-terminal residue" evidence="2">
    <location>
        <position position="455"/>
    </location>
</feature>
<keyword evidence="3" id="KW-1185">Reference proteome</keyword>
<feature type="region of interest" description="Disordered" evidence="1">
    <location>
        <begin position="283"/>
        <end position="303"/>
    </location>
</feature>
<comment type="caution">
    <text evidence="2">The sequence shown here is derived from an EMBL/GenBank/DDBJ whole genome shotgun (WGS) entry which is preliminary data.</text>
</comment>
<feature type="region of interest" description="Disordered" evidence="1">
    <location>
        <begin position="434"/>
        <end position="455"/>
    </location>
</feature>
<evidence type="ECO:0000256" key="1">
    <source>
        <dbReference type="SAM" id="MobiDB-lite"/>
    </source>
</evidence>